<dbReference type="KEGG" id="vrm:44547418_01658"/>
<dbReference type="InterPro" id="IPR039424">
    <property type="entry name" value="SBP_5"/>
</dbReference>
<dbReference type="PROSITE" id="PS51257">
    <property type="entry name" value="PROKAR_LIPOPROTEIN"/>
    <property type="match status" value="1"/>
</dbReference>
<evidence type="ECO:0000313" key="2">
    <source>
        <dbReference type="EMBL" id="SNV73829.1"/>
    </source>
</evidence>
<dbReference type="Pfam" id="PF00496">
    <property type="entry name" value="SBP_bac_5"/>
    <property type="match status" value="1"/>
</dbReference>
<name>A0A239ZSA1_9FIRM</name>
<dbReference type="InterPro" id="IPR000914">
    <property type="entry name" value="SBP_5_dom"/>
</dbReference>
<dbReference type="EMBL" id="LT906470">
    <property type="protein sequence ID" value="SNV73829.1"/>
    <property type="molecule type" value="Genomic_DNA"/>
</dbReference>
<dbReference type="PANTHER" id="PTHR30290">
    <property type="entry name" value="PERIPLASMIC BINDING COMPONENT OF ABC TRANSPORTER"/>
    <property type="match status" value="1"/>
</dbReference>
<dbReference type="Proteomes" id="UP000214973">
    <property type="component" value="Chromosome 1"/>
</dbReference>
<dbReference type="GO" id="GO:0043190">
    <property type="term" value="C:ATP-binding cassette (ABC) transporter complex"/>
    <property type="evidence" value="ECO:0007669"/>
    <property type="project" value="InterPro"/>
</dbReference>
<dbReference type="PANTHER" id="PTHR30290:SF81">
    <property type="entry name" value="OLIGOPEPTIDE-BINDING PROTEIN OPPA"/>
    <property type="match status" value="1"/>
</dbReference>
<dbReference type="RefSeq" id="WP_095066468.1">
    <property type="nucleotide sequence ID" value="NZ_LT906470.1"/>
</dbReference>
<dbReference type="GO" id="GO:0042597">
    <property type="term" value="C:periplasmic space"/>
    <property type="evidence" value="ECO:0007669"/>
    <property type="project" value="UniProtKB-ARBA"/>
</dbReference>
<evidence type="ECO:0000313" key="3">
    <source>
        <dbReference type="Proteomes" id="UP000214973"/>
    </source>
</evidence>
<dbReference type="SUPFAM" id="SSF53850">
    <property type="entry name" value="Periplasmic binding protein-like II"/>
    <property type="match status" value="1"/>
</dbReference>
<dbReference type="Gene3D" id="3.40.190.10">
    <property type="entry name" value="Periplasmic binding protein-like II"/>
    <property type="match status" value="1"/>
</dbReference>
<feature type="domain" description="Solute-binding protein family 5" evidence="1">
    <location>
        <begin position="75"/>
        <end position="438"/>
    </location>
</feature>
<dbReference type="CDD" id="cd08490">
    <property type="entry name" value="PBP2_NikA_DppA_OppA_like_3"/>
    <property type="match status" value="1"/>
</dbReference>
<sequence length="517" mass="57088">MKGFSKALLIGAALGIMVLGTTGCMNQSESGSGDVLKVGTIGFASTLEPTADYFSWVVVRYGIGETLVKFDDSMQVKPWLATSWKQGDDKLTWTFNINDKVKFSNGNRLTAEAVKASLERTFKKSNRAKTFFNYTEITAKGQELTIKTDKPYYNLPNLLGDPLFLIIDVTAEEQGRDISKDGPIATGPYEVESFTKERAVLKRNENYWDGKAGFSRVEVPAINDANTRAMALQSGDVDMAVNIGPGEYETFKNDKNFTVYETASLRDLMVRMSQKGVLKSANLRSALISAAPREEYAKTLMKGTFTPGKAPLPPSVDYGFNQLRDPNAYNVECAKKLLARDGYRDTNGDGIVDKDGENLVLTLYTYASRPELPLYAEALQADYKKIGIDVQIKIMDYTVVDSIAQSGDYDMILSSIVTSNTGQPVWFLKQYWGTGSENNGTGFSNARFDELLALAESSDDPTVRRNAVINAQQLMLDNSVALFLAYPNINVVGNNKIDGIAISPAEYYIITKDLKRK</sequence>
<proteinExistence type="predicted"/>
<evidence type="ECO:0000259" key="1">
    <source>
        <dbReference type="Pfam" id="PF00496"/>
    </source>
</evidence>
<gene>
    <name evidence="2" type="primary">appA</name>
    <name evidence="2" type="ORF">SAMEA44547418_01658</name>
</gene>
<dbReference type="GO" id="GO:0015833">
    <property type="term" value="P:peptide transport"/>
    <property type="evidence" value="ECO:0007669"/>
    <property type="project" value="TreeGrafter"/>
</dbReference>
<dbReference type="GO" id="GO:1904680">
    <property type="term" value="F:peptide transmembrane transporter activity"/>
    <property type="evidence" value="ECO:0007669"/>
    <property type="project" value="TreeGrafter"/>
</dbReference>
<organism evidence="2 3">
    <name type="scientific">Veillonella rodentium</name>
    <dbReference type="NCBI Taxonomy" id="248315"/>
    <lineage>
        <taxon>Bacteria</taxon>
        <taxon>Bacillati</taxon>
        <taxon>Bacillota</taxon>
        <taxon>Negativicutes</taxon>
        <taxon>Veillonellales</taxon>
        <taxon>Veillonellaceae</taxon>
        <taxon>Veillonella</taxon>
    </lineage>
</organism>
<reference evidence="2 3" key="1">
    <citation type="submission" date="2017-06" db="EMBL/GenBank/DDBJ databases">
        <authorList>
            <consortium name="Pathogen Informatics"/>
        </authorList>
    </citation>
    <scope>NUCLEOTIDE SEQUENCE [LARGE SCALE GENOMIC DNA]</scope>
    <source>
        <strain evidence="2 3">NCTC12018</strain>
    </source>
</reference>
<dbReference type="Gene3D" id="3.10.105.10">
    <property type="entry name" value="Dipeptide-binding Protein, Domain 3"/>
    <property type="match status" value="1"/>
</dbReference>
<dbReference type="InterPro" id="IPR030678">
    <property type="entry name" value="Peptide/Ni-bd"/>
</dbReference>
<accession>A0A239ZSA1</accession>
<dbReference type="AlphaFoldDB" id="A0A239ZSA1"/>
<dbReference type="PIRSF" id="PIRSF002741">
    <property type="entry name" value="MppA"/>
    <property type="match status" value="1"/>
</dbReference>
<protein>
    <submittedName>
        <fullName evidence="2">Oligopeptide-binding protein AppA</fullName>
    </submittedName>
</protein>
<keyword evidence="3" id="KW-1185">Reference proteome</keyword>